<gene>
    <name evidence="2" type="ORF">ENH_00014480</name>
</gene>
<organism evidence="2 3">
    <name type="scientific">Eimeria necatrix</name>
    <dbReference type="NCBI Taxonomy" id="51315"/>
    <lineage>
        <taxon>Eukaryota</taxon>
        <taxon>Sar</taxon>
        <taxon>Alveolata</taxon>
        <taxon>Apicomplexa</taxon>
        <taxon>Conoidasida</taxon>
        <taxon>Coccidia</taxon>
        <taxon>Eucoccidiorida</taxon>
        <taxon>Eimeriorina</taxon>
        <taxon>Eimeriidae</taxon>
        <taxon>Eimeria</taxon>
    </lineage>
</organism>
<name>U6MIU9_9EIME</name>
<keyword evidence="1" id="KW-0732">Signal</keyword>
<dbReference type="Proteomes" id="UP000030754">
    <property type="component" value="Unassembled WGS sequence"/>
</dbReference>
<dbReference type="GeneID" id="25471630"/>
<dbReference type="RefSeq" id="XP_013439756.1">
    <property type="nucleotide sequence ID" value="XM_013584302.1"/>
</dbReference>
<evidence type="ECO:0000256" key="1">
    <source>
        <dbReference type="SAM" id="SignalP"/>
    </source>
</evidence>
<dbReference type="VEuPathDB" id="ToxoDB:ENH_00014480"/>
<dbReference type="EMBL" id="HG722451">
    <property type="protein sequence ID" value="CDJ62394.1"/>
    <property type="molecule type" value="Genomic_DNA"/>
</dbReference>
<proteinExistence type="predicted"/>
<reference evidence="2" key="1">
    <citation type="submission" date="2013-10" db="EMBL/GenBank/DDBJ databases">
        <title>Genomic analysis of the causative agents of coccidiosis in chickens.</title>
        <authorList>
            <person name="Reid A.J."/>
            <person name="Blake D."/>
            <person name="Billington K."/>
            <person name="Browne H."/>
            <person name="Dunn M."/>
            <person name="Hung S."/>
            <person name="Kawahara F."/>
            <person name="Miranda-Saavedra D."/>
            <person name="Mourier T."/>
            <person name="Nagra H."/>
            <person name="Otto T.D."/>
            <person name="Rawlings N."/>
            <person name="Sanchez A."/>
            <person name="Sanders M."/>
            <person name="Subramaniam C."/>
            <person name="Tay Y."/>
            <person name="Dear P."/>
            <person name="Doerig C."/>
            <person name="Gruber A."/>
            <person name="Parkinson J."/>
            <person name="Shirley M."/>
            <person name="Wan K.L."/>
            <person name="Berriman M."/>
            <person name="Tomley F."/>
            <person name="Pain A."/>
        </authorList>
    </citation>
    <scope>NUCLEOTIDE SEQUENCE [LARGE SCALE GENOMIC DNA]</scope>
    <source>
        <strain evidence="2">Houghton</strain>
    </source>
</reference>
<dbReference type="AlphaFoldDB" id="U6MIU9"/>
<dbReference type="OrthoDB" id="354740at2759"/>
<feature type="chain" id="PRO_5004675730" evidence="1">
    <location>
        <begin position="22"/>
        <end position="157"/>
    </location>
</feature>
<keyword evidence="3" id="KW-1185">Reference proteome</keyword>
<accession>U6MIU9</accession>
<reference evidence="2" key="2">
    <citation type="submission" date="2013-10" db="EMBL/GenBank/DDBJ databases">
        <authorList>
            <person name="Aslett M."/>
        </authorList>
    </citation>
    <scope>NUCLEOTIDE SEQUENCE [LARGE SCALE GENOMIC DNA]</scope>
    <source>
        <strain evidence="2">Houghton</strain>
    </source>
</reference>
<feature type="signal peptide" evidence="1">
    <location>
        <begin position="1"/>
        <end position="21"/>
    </location>
</feature>
<protein>
    <submittedName>
        <fullName evidence="2">Uncharacterized protein</fullName>
    </submittedName>
</protein>
<evidence type="ECO:0000313" key="3">
    <source>
        <dbReference type="Proteomes" id="UP000030754"/>
    </source>
</evidence>
<evidence type="ECO:0000313" key="2">
    <source>
        <dbReference type="EMBL" id="CDJ62394.1"/>
    </source>
</evidence>
<sequence length="157" mass="17395">MFWLQIFGRLAGASAVGSALCSPWPSAAAAAKQIISKEEKKSGEKRKRNWSVKEWLQLSTPSLLLRRPPRAAAKGAQQQQPWELLFAADAQKAAQQQGLTLLQFGQLLQQQTFSWPTTLNTGQAPLTARFVPGLIEWEQFLYFLEEAPREGLGGSVD</sequence>